<dbReference type="Proteomes" id="UP001270362">
    <property type="component" value="Unassembled WGS sequence"/>
</dbReference>
<dbReference type="Pfam" id="PF11807">
    <property type="entry name" value="UstYa"/>
    <property type="match status" value="1"/>
</dbReference>
<dbReference type="GO" id="GO:0043386">
    <property type="term" value="P:mycotoxin biosynthetic process"/>
    <property type="evidence" value="ECO:0007669"/>
    <property type="project" value="InterPro"/>
</dbReference>
<evidence type="ECO:0000256" key="6">
    <source>
        <dbReference type="ARBA" id="ARBA00023136"/>
    </source>
</evidence>
<keyword evidence="7" id="KW-0325">Glycoprotein</keyword>
<accession>A0AAE0XAL2</accession>
<evidence type="ECO:0000256" key="3">
    <source>
        <dbReference type="ARBA" id="ARBA00022692"/>
    </source>
</evidence>
<dbReference type="EMBL" id="JAULSO010000002">
    <property type="protein sequence ID" value="KAK3688792.1"/>
    <property type="molecule type" value="Genomic_DNA"/>
</dbReference>
<keyword evidence="4" id="KW-1133">Transmembrane helix</keyword>
<comment type="pathway">
    <text evidence="2">Mycotoxin biosynthesis.</text>
</comment>
<name>A0AAE0XAL2_9PEZI</name>
<reference evidence="9" key="2">
    <citation type="submission" date="2023-06" db="EMBL/GenBank/DDBJ databases">
        <authorList>
            <consortium name="Lawrence Berkeley National Laboratory"/>
            <person name="Haridas S."/>
            <person name="Hensen N."/>
            <person name="Bonometti L."/>
            <person name="Westerberg I."/>
            <person name="Brannstrom I.O."/>
            <person name="Guillou S."/>
            <person name="Cros-Aarteil S."/>
            <person name="Calhoun S."/>
            <person name="Kuo A."/>
            <person name="Mondo S."/>
            <person name="Pangilinan J."/>
            <person name="Riley R."/>
            <person name="Labutti K."/>
            <person name="Andreopoulos B."/>
            <person name="Lipzen A."/>
            <person name="Chen C."/>
            <person name="Yanf M."/>
            <person name="Daum C."/>
            <person name="Ng V."/>
            <person name="Clum A."/>
            <person name="Steindorff A."/>
            <person name="Ohm R."/>
            <person name="Martin F."/>
            <person name="Silar P."/>
            <person name="Natvig D."/>
            <person name="Lalanne C."/>
            <person name="Gautier V."/>
            <person name="Ament-Velasquez S.L."/>
            <person name="Kruys A."/>
            <person name="Hutchinson M.I."/>
            <person name="Powell A.J."/>
            <person name="Barry K."/>
            <person name="Miller A.N."/>
            <person name="Grigoriev I.V."/>
            <person name="Debuchy R."/>
            <person name="Gladieux P."/>
            <person name="Thoren M.H."/>
            <person name="Johannesson H."/>
        </authorList>
    </citation>
    <scope>NUCLEOTIDE SEQUENCE</scope>
    <source>
        <strain evidence="9">CBS 314.62</strain>
    </source>
</reference>
<keyword evidence="10" id="KW-1185">Reference proteome</keyword>
<evidence type="ECO:0000313" key="9">
    <source>
        <dbReference type="EMBL" id="KAK3688792.1"/>
    </source>
</evidence>
<dbReference type="AlphaFoldDB" id="A0AAE0XAL2"/>
<comment type="similarity">
    <text evidence="8">Belongs to the ustYa family.</text>
</comment>
<comment type="subcellular location">
    <subcellularLocation>
        <location evidence="1">Membrane</location>
        <topology evidence="1">Single-pass membrane protein</topology>
    </subcellularLocation>
</comment>
<dbReference type="InterPro" id="IPR021765">
    <property type="entry name" value="UstYa-like"/>
</dbReference>
<evidence type="ECO:0000313" key="10">
    <source>
        <dbReference type="Proteomes" id="UP001270362"/>
    </source>
</evidence>
<keyword evidence="3" id="KW-0812">Transmembrane</keyword>
<keyword evidence="6" id="KW-0472">Membrane</keyword>
<reference evidence="9" key="1">
    <citation type="journal article" date="2023" name="Mol. Phylogenet. Evol.">
        <title>Genome-scale phylogeny and comparative genomics of the fungal order Sordariales.</title>
        <authorList>
            <person name="Hensen N."/>
            <person name="Bonometti L."/>
            <person name="Westerberg I."/>
            <person name="Brannstrom I.O."/>
            <person name="Guillou S."/>
            <person name="Cros-Aarteil S."/>
            <person name="Calhoun S."/>
            <person name="Haridas S."/>
            <person name="Kuo A."/>
            <person name="Mondo S."/>
            <person name="Pangilinan J."/>
            <person name="Riley R."/>
            <person name="LaButti K."/>
            <person name="Andreopoulos B."/>
            <person name="Lipzen A."/>
            <person name="Chen C."/>
            <person name="Yan M."/>
            <person name="Daum C."/>
            <person name="Ng V."/>
            <person name="Clum A."/>
            <person name="Steindorff A."/>
            <person name="Ohm R.A."/>
            <person name="Martin F."/>
            <person name="Silar P."/>
            <person name="Natvig D.O."/>
            <person name="Lalanne C."/>
            <person name="Gautier V."/>
            <person name="Ament-Velasquez S.L."/>
            <person name="Kruys A."/>
            <person name="Hutchinson M.I."/>
            <person name="Powell A.J."/>
            <person name="Barry K."/>
            <person name="Miller A.N."/>
            <person name="Grigoriev I.V."/>
            <person name="Debuchy R."/>
            <person name="Gladieux P."/>
            <person name="Hiltunen Thoren M."/>
            <person name="Johannesson H."/>
        </authorList>
    </citation>
    <scope>NUCLEOTIDE SEQUENCE</scope>
    <source>
        <strain evidence="9">CBS 314.62</strain>
    </source>
</reference>
<evidence type="ECO:0000256" key="4">
    <source>
        <dbReference type="ARBA" id="ARBA00022989"/>
    </source>
</evidence>
<evidence type="ECO:0000256" key="7">
    <source>
        <dbReference type="ARBA" id="ARBA00023180"/>
    </source>
</evidence>
<evidence type="ECO:0000256" key="5">
    <source>
        <dbReference type="ARBA" id="ARBA00023026"/>
    </source>
</evidence>
<sequence length="250" mass="28601">MTEQKTNRKPHRFLRVRYLCSIFLLVTAAAIFAAAASQAQLTDTKCDRHTYPWSPALDIIHYHWETFENHQFSIKTPYFGFKPTDDVEDAWNKLLPTHPIGIPSSRLGDLGQTDDPTTWARDPNNSDAILALPEYAVQLGCLNFLRQLGYRSERDFNALKAFQGGDALVWERAYQCLERLRQAIMCWSDVGAIALYYDDHEVAVPKGLPDRERDVSFDFGTLHKCRNFDDLNAWTKDNGVQGVPMESLWG</sequence>
<dbReference type="PANTHER" id="PTHR33365">
    <property type="entry name" value="YALI0B05434P"/>
    <property type="match status" value="1"/>
</dbReference>
<keyword evidence="5" id="KW-0843">Virulence</keyword>
<comment type="caution">
    <text evidence="9">The sequence shown here is derived from an EMBL/GenBank/DDBJ whole genome shotgun (WGS) entry which is preliminary data.</text>
</comment>
<organism evidence="9 10">
    <name type="scientific">Podospora appendiculata</name>
    <dbReference type="NCBI Taxonomy" id="314037"/>
    <lineage>
        <taxon>Eukaryota</taxon>
        <taxon>Fungi</taxon>
        <taxon>Dikarya</taxon>
        <taxon>Ascomycota</taxon>
        <taxon>Pezizomycotina</taxon>
        <taxon>Sordariomycetes</taxon>
        <taxon>Sordariomycetidae</taxon>
        <taxon>Sordariales</taxon>
        <taxon>Podosporaceae</taxon>
        <taxon>Podospora</taxon>
    </lineage>
</organism>
<dbReference type="GO" id="GO:0016020">
    <property type="term" value="C:membrane"/>
    <property type="evidence" value="ECO:0007669"/>
    <property type="project" value="UniProtKB-SubCell"/>
</dbReference>
<evidence type="ECO:0000256" key="2">
    <source>
        <dbReference type="ARBA" id="ARBA00004685"/>
    </source>
</evidence>
<evidence type="ECO:0000256" key="1">
    <source>
        <dbReference type="ARBA" id="ARBA00004167"/>
    </source>
</evidence>
<dbReference type="PANTHER" id="PTHR33365:SF4">
    <property type="entry name" value="CYCLOCHLOROTINE BIOSYNTHESIS PROTEIN O"/>
    <property type="match status" value="1"/>
</dbReference>
<evidence type="ECO:0000256" key="8">
    <source>
        <dbReference type="ARBA" id="ARBA00035112"/>
    </source>
</evidence>
<proteinExistence type="inferred from homology"/>
<protein>
    <submittedName>
        <fullName evidence="9">Uncharacterized protein</fullName>
    </submittedName>
</protein>
<gene>
    <name evidence="9" type="ORF">B0T22DRAFT_407429</name>
</gene>